<dbReference type="AlphaFoldDB" id="A0A6N7KWE6"/>
<dbReference type="InterPro" id="IPR009872">
    <property type="entry name" value="DUF1427"/>
</dbReference>
<sequence>MTALLQTLLAGLLIGAVYGLLRVKSPAPPPYALVGLAGMLTGYALLERLA</sequence>
<reference evidence="1 2" key="1">
    <citation type="submission" date="2019-09" db="EMBL/GenBank/DDBJ databases">
        <title>Genome Sequences of Streptomyces kaniharaensis ATCC 21070.</title>
        <authorList>
            <person name="Zhu W."/>
            <person name="De Crecy-Lagard V."/>
            <person name="Richards N.G."/>
        </authorList>
    </citation>
    <scope>NUCLEOTIDE SEQUENCE [LARGE SCALE GENOMIC DNA]</scope>
    <source>
        <strain evidence="1 2">SF-557</strain>
    </source>
</reference>
<dbReference type="Pfam" id="PF07235">
    <property type="entry name" value="DUF1427"/>
    <property type="match status" value="1"/>
</dbReference>
<dbReference type="EMBL" id="WBOF01000002">
    <property type="protein sequence ID" value="MQS15972.1"/>
    <property type="molecule type" value="Genomic_DNA"/>
</dbReference>
<name>A0A6N7KWE6_9ACTN</name>
<proteinExistence type="predicted"/>
<dbReference type="Proteomes" id="UP000450000">
    <property type="component" value="Unassembled WGS sequence"/>
</dbReference>
<organism evidence="1 2">
    <name type="scientific">Streptomyces kaniharaensis</name>
    <dbReference type="NCBI Taxonomy" id="212423"/>
    <lineage>
        <taxon>Bacteria</taxon>
        <taxon>Bacillati</taxon>
        <taxon>Actinomycetota</taxon>
        <taxon>Actinomycetes</taxon>
        <taxon>Kitasatosporales</taxon>
        <taxon>Streptomycetaceae</taxon>
        <taxon>Streptomyces</taxon>
    </lineage>
</organism>
<comment type="caution">
    <text evidence="1">The sequence shown here is derived from an EMBL/GenBank/DDBJ whole genome shotgun (WGS) entry which is preliminary data.</text>
</comment>
<gene>
    <name evidence="1" type="ORF">F7Q99_27895</name>
</gene>
<accession>A0A6N7KWE6</accession>
<keyword evidence="2" id="KW-1185">Reference proteome</keyword>
<evidence type="ECO:0000313" key="2">
    <source>
        <dbReference type="Proteomes" id="UP000450000"/>
    </source>
</evidence>
<dbReference type="NCBIfam" id="TIGR03510">
    <property type="entry name" value="XapX"/>
    <property type="match status" value="1"/>
</dbReference>
<protein>
    <submittedName>
        <fullName evidence="1">XapX domain-containing protein</fullName>
    </submittedName>
</protein>
<evidence type="ECO:0000313" key="1">
    <source>
        <dbReference type="EMBL" id="MQS15972.1"/>
    </source>
</evidence>
<dbReference type="RefSeq" id="WP_326847275.1">
    <property type="nucleotide sequence ID" value="NZ_WBOF01000002.1"/>
</dbReference>
<dbReference type="InterPro" id="IPR020017">
    <property type="entry name" value="XapX_domain"/>
</dbReference>